<evidence type="ECO:0000256" key="2">
    <source>
        <dbReference type="ARBA" id="ARBA00008335"/>
    </source>
</evidence>
<evidence type="ECO:0000256" key="8">
    <source>
        <dbReference type="SAM" id="MobiDB-lite"/>
    </source>
</evidence>
<evidence type="ECO:0000256" key="6">
    <source>
        <dbReference type="ARBA" id="ARBA00023065"/>
    </source>
</evidence>
<accession>A0AAN9YM02</accession>
<feature type="transmembrane region" description="Helical" evidence="9">
    <location>
        <begin position="342"/>
        <end position="363"/>
    </location>
</feature>
<feature type="domain" description="Major facilitator superfamily (MFS) profile" evidence="10">
    <location>
        <begin position="63"/>
        <end position="549"/>
    </location>
</feature>
<feature type="transmembrane region" description="Helical" evidence="9">
    <location>
        <begin position="310"/>
        <end position="330"/>
    </location>
</feature>
<dbReference type="InterPro" id="IPR011701">
    <property type="entry name" value="MFS"/>
</dbReference>
<keyword evidence="5 9" id="KW-1133">Transmembrane helix</keyword>
<dbReference type="InterPro" id="IPR020846">
    <property type="entry name" value="MFS_dom"/>
</dbReference>
<name>A0AAN9YM02_9PEZI</name>
<evidence type="ECO:0000256" key="5">
    <source>
        <dbReference type="ARBA" id="ARBA00022989"/>
    </source>
</evidence>
<evidence type="ECO:0000256" key="3">
    <source>
        <dbReference type="ARBA" id="ARBA00022448"/>
    </source>
</evidence>
<dbReference type="Proteomes" id="UP001320420">
    <property type="component" value="Unassembled WGS sequence"/>
</dbReference>
<dbReference type="Pfam" id="PF07690">
    <property type="entry name" value="MFS_1"/>
    <property type="match status" value="1"/>
</dbReference>
<dbReference type="InterPro" id="IPR036259">
    <property type="entry name" value="MFS_trans_sf"/>
</dbReference>
<feature type="transmembrane region" description="Helical" evidence="9">
    <location>
        <begin position="218"/>
        <end position="242"/>
    </location>
</feature>
<evidence type="ECO:0000256" key="1">
    <source>
        <dbReference type="ARBA" id="ARBA00004127"/>
    </source>
</evidence>
<feature type="transmembrane region" description="Helical" evidence="9">
    <location>
        <begin position="52"/>
        <end position="76"/>
    </location>
</feature>
<dbReference type="PANTHER" id="PTHR23501">
    <property type="entry name" value="MAJOR FACILITATOR SUPERFAMILY"/>
    <property type="match status" value="1"/>
</dbReference>
<feature type="transmembrane region" description="Helical" evidence="9">
    <location>
        <begin position="161"/>
        <end position="181"/>
    </location>
</feature>
<dbReference type="EMBL" id="JAKJXP020000089">
    <property type="protein sequence ID" value="KAK7747662.1"/>
    <property type="molecule type" value="Genomic_DNA"/>
</dbReference>
<proteinExistence type="inferred from homology"/>
<evidence type="ECO:0000313" key="12">
    <source>
        <dbReference type="Proteomes" id="UP001320420"/>
    </source>
</evidence>
<dbReference type="GO" id="GO:0005886">
    <property type="term" value="C:plasma membrane"/>
    <property type="evidence" value="ECO:0007669"/>
    <property type="project" value="TreeGrafter"/>
</dbReference>
<comment type="similarity">
    <text evidence="2">Belongs to the major facilitator superfamily.</text>
</comment>
<gene>
    <name evidence="11" type="ORF">SLS62_008988</name>
</gene>
<feature type="transmembrane region" description="Helical" evidence="9">
    <location>
        <begin position="188"/>
        <end position="206"/>
    </location>
</feature>
<dbReference type="PANTHER" id="PTHR23501:SF92">
    <property type="entry name" value="GLUTATHIONE EXCHANGER 1-RELATED"/>
    <property type="match status" value="1"/>
</dbReference>
<keyword evidence="3" id="KW-0813">Transport</keyword>
<dbReference type="GO" id="GO:0006811">
    <property type="term" value="P:monoatomic ion transport"/>
    <property type="evidence" value="ECO:0007669"/>
    <property type="project" value="UniProtKB-KW"/>
</dbReference>
<dbReference type="FunFam" id="1.20.1250.20:FF:000197">
    <property type="entry name" value="Siderophore iron transporter 1"/>
    <property type="match status" value="1"/>
</dbReference>
<keyword evidence="7 9" id="KW-0472">Membrane</keyword>
<feature type="transmembrane region" description="Helical" evidence="9">
    <location>
        <begin position="551"/>
        <end position="570"/>
    </location>
</feature>
<reference evidence="11 12" key="1">
    <citation type="submission" date="2024-02" db="EMBL/GenBank/DDBJ databases">
        <title>De novo assembly and annotation of 12 fungi associated with fruit tree decline syndrome in Ontario, Canada.</title>
        <authorList>
            <person name="Sulman M."/>
            <person name="Ellouze W."/>
            <person name="Ilyukhin E."/>
        </authorList>
    </citation>
    <scope>NUCLEOTIDE SEQUENCE [LARGE SCALE GENOMIC DNA]</scope>
    <source>
        <strain evidence="11 12">M11/M66-122</strain>
    </source>
</reference>
<dbReference type="GO" id="GO:0012505">
    <property type="term" value="C:endomembrane system"/>
    <property type="evidence" value="ECO:0007669"/>
    <property type="project" value="UniProtKB-SubCell"/>
</dbReference>
<evidence type="ECO:0000256" key="9">
    <source>
        <dbReference type="SAM" id="Phobius"/>
    </source>
</evidence>
<protein>
    <recommendedName>
        <fullName evidence="10">Major facilitator superfamily (MFS) profile domain-containing protein</fullName>
    </recommendedName>
</protein>
<feature type="transmembrane region" description="Helical" evidence="9">
    <location>
        <begin position="478"/>
        <end position="499"/>
    </location>
</feature>
<feature type="region of interest" description="Disordered" evidence="8">
    <location>
        <begin position="1"/>
        <end position="40"/>
    </location>
</feature>
<comment type="caution">
    <text evidence="11">The sequence shown here is derived from an EMBL/GenBank/DDBJ whole genome shotgun (WGS) entry which is preliminary data.</text>
</comment>
<dbReference type="Gene3D" id="1.20.1250.20">
    <property type="entry name" value="MFS general substrate transporter like domains"/>
    <property type="match status" value="2"/>
</dbReference>
<feature type="transmembrane region" description="Helical" evidence="9">
    <location>
        <begin position="438"/>
        <end position="458"/>
    </location>
</feature>
<keyword evidence="4 9" id="KW-0812">Transmembrane</keyword>
<sequence>MDIEQHAKERGANQSPSDVEEKKSTHVTSSSGDDEHSFQSASDIHMRGVERIAAISAAFTTPLKVILFVGIFLVAYCYGLDATVRYTYQTTATNSYSQHSLLGTMNTVRAIVAAAIQPPYARVADKFGRVELLLFASVFYVVGTAVAAASDGVEAFAAGQLLYQIGYTGLMLLIEVLVADVTSLQNRVLFSFVPALPFLINTWVSGDIASATLLRAGWRWGIAMWCIILPVCALALFAPIVMAKRRAAAQGKLPPRHLAKGGRGLARAVYDLGSEIDVVGIILLSAMLTLILLPLTLAGGTTQTWRSAKIIVMLVFGALCIPLFAIWEVRFARYPCVPFSALTDRTVIACLVIAVGLNMSWYLQGDFLYTVLVVSFDQSVKNATTISSLYSFCSVVTGVLTGAMVRKTHRVKPFAMAGTLVFILAMGLLIKFRNGSAGVSGMIGGQVVLGIGGGLFSYPVQALIQAASSHEHMATVTALYLSFYQIGSALGNAISTAIWTQVLPGALLQELGDAALAKDAYSAPLTFVLTYTAGTAERVAMVAAYSHVQRYLAITGLCLSVITFAASLCLRNFRVDGRQSLSEEERKGGAPPPATVR</sequence>
<keyword evidence="6" id="KW-0406">Ion transport</keyword>
<keyword evidence="12" id="KW-1185">Reference proteome</keyword>
<evidence type="ECO:0000256" key="7">
    <source>
        <dbReference type="ARBA" id="ARBA00023136"/>
    </source>
</evidence>
<feature type="transmembrane region" description="Helical" evidence="9">
    <location>
        <begin position="276"/>
        <end position="298"/>
    </location>
</feature>
<organism evidence="11 12">
    <name type="scientific">Diatrype stigma</name>
    <dbReference type="NCBI Taxonomy" id="117547"/>
    <lineage>
        <taxon>Eukaryota</taxon>
        <taxon>Fungi</taxon>
        <taxon>Dikarya</taxon>
        <taxon>Ascomycota</taxon>
        <taxon>Pezizomycotina</taxon>
        <taxon>Sordariomycetes</taxon>
        <taxon>Xylariomycetidae</taxon>
        <taxon>Xylariales</taxon>
        <taxon>Diatrypaceae</taxon>
        <taxon>Diatrype</taxon>
    </lineage>
</organism>
<feature type="compositionally biased region" description="Basic and acidic residues" evidence="8">
    <location>
        <begin position="1"/>
        <end position="11"/>
    </location>
</feature>
<dbReference type="SUPFAM" id="SSF103473">
    <property type="entry name" value="MFS general substrate transporter"/>
    <property type="match status" value="1"/>
</dbReference>
<dbReference type="PROSITE" id="PS50850">
    <property type="entry name" value="MFS"/>
    <property type="match status" value="1"/>
</dbReference>
<dbReference type="GO" id="GO:0022857">
    <property type="term" value="F:transmembrane transporter activity"/>
    <property type="evidence" value="ECO:0007669"/>
    <property type="project" value="InterPro"/>
</dbReference>
<dbReference type="AlphaFoldDB" id="A0AAN9YM02"/>
<feature type="transmembrane region" description="Helical" evidence="9">
    <location>
        <begin position="414"/>
        <end position="432"/>
    </location>
</feature>
<comment type="subcellular location">
    <subcellularLocation>
        <location evidence="1">Endomembrane system</location>
        <topology evidence="1">Multi-pass membrane protein</topology>
    </subcellularLocation>
</comment>
<evidence type="ECO:0000313" key="11">
    <source>
        <dbReference type="EMBL" id="KAK7747662.1"/>
    </source>
</evidence>
<feature type="transmembrane region" description="Helical" evidence="9">
    <location>
        <begin position="383"/>
        <end position="402"/>
    </location>
</feature>
<evidence type="ECO:0000256" key="4">
    <source>
        <dbReference type="ARBA" id="ARBA00022692"/>
    </source>
</evidence>
<feature type="transmembrane region" description="Helical" evidence="9">
    <location>
        <begin position="128"/>
        <end position="149"/>
    </location>
</feature>
<evidence type="ECO:0000259" key="10">
    <source>
        <dbReference type="PROSITE" id="PS50850"/>
    </source>
</evidence>